<dbReference type="InterPro" id="IPR020841">
    <property type="entry name" value="PKS_Beta-ketoAc_synthase_dom"/>
</dbReference>
<dbReference type="RefSeq" id="WP_096276377.1">
    <property type="nucleotide sequence ID" value="NZ_CBCSBM010000007.1"/>
</dbReference>
<evidence type="ECO:0000256" key="2">
    <source>
        <dbReference type="ARBA" id="ARBA00008467"/>
    </source>
</evidence>
<dbReference type="PANTHER" id="PTHR11712">
    <property type="entry name" value="POLYKETIDE SYNTHASE-RELATED"/>
    <property type="match status" value="1"/>
</dbReference>
<dbReference type="NCBIfam" id="NF006587">
    <property type="entry name" value="PRK09116.1"/>
    <property type="match status" value="1"/>
</dbReference>
<accession>A0ABR9F0Q1</accession>
<dbReference type="Pfam" id="PF00109">
    <property type="entry name" value="ketoacyl-synt"/>
    <property type="match status" value="1"/>
</dbReference>
<comment type="caution">
    <text evidence="6">The sequence shown here is derived from an EMBL/GenBank/DDBJ whole genome shotgun (WGS) entry which is preliminary data.</text>
</comment>
<protein>
    <submittedName>
        <fullName evidence="6">Beta-ketoacyl-ACP synthase</fullName>
    </submittedName>
</protein>
<sequence>MSGNALRQDGLGRRVVVTGMAGFSPIGNDWPSIQARLERLQNGVIHMDDWECYDGLNTRLGAPVRDFTLPPHYHRRALRSMGRGAQMATRASELALEDAGLLDTPLLGSGQMGIAYGASAGEPDAIADFGNMLINKSTDGLNANSYIRMMAHTAPVNIGVFLGVRGRIYTTSSACTSGSQGIGYAYEAIRFGRQTAMIAGGCEELSASEAAVFDTLFATSTLNDAPHTSPRPFDAERDGLVIGEGAGTLILEELEHAQARGATIHAELVGFGTNSDGRHVTQPDANVMEQAIRQALADAGLQSEQIGYVSAHGTATERGDIAESHATHAVFGSNLPISAFKSFTGHTLGACGALEAWVAIKMMQEGWFHGTANLDRLDDACAELDYLNGPGRHIECDYVMSNNFAFGGINTSLIFRRWH</sequence>
<dbReference type="SMART" id="SM00825">
    <property type="entry name" value="PKS_KS"/>
    <property type="match status" value="1"/>
</dbReference>
<dbReference type="InterPro" id="IPR014030">
    <property type="entry name" value="Ketoacyl_synth_N"/>
</dbReference>
<evidence type="ECO:0000259" key="5">
    <source>
        <dbReference type="PROSITE" id="PS52004"/>
    </source>
</evidence>
<dbReference type="PROSITE" id="PS52004">
    <property type="entry name" value="KS3_2"/>
    <property type="match status" value="1"/>
</dbReference>
<dbReference type="SUPFAM" id="SSF53901">
    <property type="entry name" value="Thiolase-like"/>
    <property type="match status" value="2"/>
</dbReference>
<comment type="pathway">
    <text evidence="1">Lipid metabolism; fatty acid biosynthesis.</text>
</comment>
<dbReference type="PROSITE" id="PS00606">
    <property type="entry name" value="KS3_1"/>
    <property type="match status" value="1"/>
</dbReference>
<evidence type="ECO:0000256" key="1">
    <source>
        <dbReference type="ARBA" id="ARBA00005194"/>
    </source>
</evidence>
<keyword evidence="3 4" id="KW-0808">Transferase</keyword>
<dbReference type="Gene3D" id="3.40.47.10">
    <property type="match status" value="2"/>
</dbReference>
<evidence type="ECO:0000256" key="4">
    <source>
        <dbReference type="RuleBase" id="RU003694"/>
    </source>
</evidence>
<organism evidence="6 7">
    <name type="scientific">Halomonas casei</name>
    <dbReference type="NCBI Taxonomy" id="2742613"/>
    <lineage>
        <taxon>Bacteria</taxon>
        <taxon>Pseudomonadati</taxon>
        <taxon>Pseudomonadota</taxon>
        <taxon>Gammaproteobacteria</taxon>
        <taxon>Oceanospirillales</taxon>
        <taxon>Halomonadaceae</taxon>
        <taxon>Halomonas</taxon>
    </lineage>
</organism>
<dbReference type="PANTHER" id="PTHR11712:SF325">
    <property type="entry name" value="3-OXOACYL-(ACYL-CARRIER-PROTEIN) SYNTHASE II FABF"/>
    <property type="match status" value="1"/>
</dbReference>
<evidence type="ECO:0000256" key="3">
    <source>
        <dbReference type="ARBA" id="ARBA00022679"/>
    </source>
</evidence>
<comment type="similarity">
    <text evidence="2 4">Belongs to the thiolase-like superfamily. Beta-ketoacyl-ACP synthases family.</text>
</comment>
<dbReference type="InterPro" id="IPR018201">
    <property type="entry name" value="Ketoacyl_synth_AS"/>
</dbReference>
<feature type="domain" description="Ketosynthase family 3 (KS3)" evidence="5">
    <location>
        <begin position="12"/>
        <end position="417"/>
    </location>
</feature>
<dbReference type="CDD" id="cd00834">
    <property type="entry name" value="KAS_I_II"/>
    <property type="match status" value="1"/>
</dbReference>
<dbReference type="InterPro" id="IPR014031">
    <property type="entry name" value="Ketoacyl_synth_C"/>
</dbReference>
<dbReference type="Proteomes" id="UP001645039">
    <property type="component" value="Unassembled WGS sequence"/>
</dbReference>
<evidence type="ECO:0000313" key="6">
    <source>
        <dbReference type="EMBL" id="MBE0400051.1"/>
    </source>
</evidence>
<evidence type="ECO:0000313" key="7">
    <source>
        <dbReference type="Proteomes" id="UP001645039"/>
    </source>
</evidence>
<reference evidence="6 7" key="1">
    <citation type="submission" date="2020-07" db="EMBL/GenBank/DDBJ databases">
        <title>Halophilic bacteria isolated from french cheeses.</title>
        <authorList>
            <person name="Kothe C.I."/>
            <person name="Farah-Kraiem B."/>
            <person name="Renault P."/>
            <person name="Dridi B."/>
        </authorList>
    </citation>
    <scope>NUCLEOTIDE SEQUENCE [LARGE SCALE GENOMIC DNA]</scope>
    <source>
        <strain evidence="6 7">FME1</strain>
    </source>
</reference>
<dbReference type="InterPro" id="IPR016039">
    <property type="entry name" value="Thiolase-like"/>
</dbReference>
<keyword evidence="7" id="KW-1185">Reference proteome</keyword>
<name>A0ABR9F0Q1_9GAMM</name>
<proteinExistence type="inferred from homology"/>
<dbReference type="Pfam" id="PF02801">
    <property type="entry name" value="Ketoacyl-synt_C"/>
    <property type="match status" value="1"/>
</dbReference>
<dbReference type="InterPro" id="IPR000794">
    <property type="entry name" value="Beta-ketoacyl_synthase"/>
</dbReference>
<gene>
    <name evidence="6" type="ORF">EI168_07995</name>
</gene>
<dbReference type="EMBL" id="RRZD01000006">
    <property type="protein sequence ID" value="MBE0400051.1"/>
    <property type="molecule type" value="Genomic_DNA"/>
</dbReference>